<dbReference type="RefSeq" id="WP_052604926.1">
    <property type="nucleotide sequence ID" value="NZ_JXYS01000026.1"/>
</dbReference>
<reference evidence="1 2" key="1">
    <citation type="submission" date="2015-01" db="EMBL/GenBank/DDBJ databases">
        <title>Draft genome of the acidophilic iron oxidizer Acidithrix ferrooxidans strain Py-F3.</title>
        <authorList>
            <person name="Poehlein A."/>
            <person name="Eisen S."/>
            <person name="Schloemann M."/>
            <person name="Johnson B.D."/>
            <person name="Daniel R."/>
            <person name="Muehling M."/>
        </authorList>
    </citation>
    <scope>NUCLEOTIDE SEQUENCE [LARGE SCALE GENOMIC DNA]</scope>
    <source>
        <strain evidence="1 2">Py-F3</strain>
    </source>
</reference>
<dbReference type="STRING" id="1280514.AXFE_11600"/>
<dbReference type="Proteomes" id="UP000032360">
    <property type="component" value="Unassembled WGS sequence"/>
</dbReference>
<dbReference type="AlphaFoldDB" id="A0A0D8HLT8"/>
<evidence type="ECO:0000313" key="1">
    <source>
        <dbReference type="EMBL" id="KJF18061.1"/>
    </source>
</evidence>
<comment type="caution">
    <text evidence="1">The sequence shown here is derived from an EMBL/GenBank/DDBJ whole genome shotgun (WGS) entry which is preliminary data.</text>
</comment>
<name>A0A0D8HLT8_9ACTN</name>
<keyword evidence="2" id="KW-1185">Reference proteome</keyword>
<evidence type="ECO:0008006" key="3">
    <source>
        <dbReference type="Google" id="ProtNLM"/>
    </source>
</evidence>
<dbReference type="EMBL" id="JXYS01000026">
    <property type="protein sequence ID" value="KJF18061.1"/>
    <property type="molecule type" value="Genomic_DNA"/>
</dbReference>
<sequence length="477" mass="52236">MTTPTEGKEVVLLGAGFSRNVNNAMPLERCLGKMVSEYISNNSQSTGVVTLPSVVEKGRRGAEYAAVTRALVEVLQEAQISTLKNPLPRWLEEFVVLMHRRQTTLVTLNNDTLFETALESAGVPTESGSVTANSCFGGLPPTAESSNANTYQNLRVNGQNISSTPAVSNSVNTLKLLKLHGSLDWYWVPGDLTGTSLLRYPILTHFGQPTPDDNSEDRRSAIPGREPFVVPPLMAKSRFFTNAVMRQLWQDAASALSKATRIVIIGYSLPEGDLAIRSLLADTLAEKDVDVVVVDPNSKDIVCRLKKLGLMNVSAFEPTGDNVLNDFVDRERDSATVAFARDLACRPQNELIDNHVRISIMCPGYKRSSNSVNNRCTSWIVQGAVWTQGDHTIRLQVDESVSQLLNPIKFSLAQLYEKLNSASENGGGFQLVVQTKSGKRVPVIGGDLEQLKYEPYRHPHGLDLLASHCCVTHDSST</sequence>
<organism evidence="1 2">
    <name type="scientific">Acidithrix ferrooxidans</name>
    <dbReference type="NCBI Taxonomy" id="1280514"/>
    <lineage>
        <taxon>Bacteria</taxon>
        <taxon>Bacillati</taxon>
        <taxon>Actinomycetota</taxon>
        <taxon>Acidimicrobiia</taxon>
        <taxon>Acidimicrobiales</taxon>
        <taxon>Acidimicrobiaceae</taxon>
        <taxon>Acidithrix</taxon>
    </lineage>
</organism>
<evidence type="ECO:0000313" key="2">
    <source>
        <dbReference type="Proteomes" id="UP000032360"/>
    </source>
</evidence>
<dbReference type="OrthoDB" id="9768004at2"/>
<protein>
    <recommendedName>
        <fullName evidence="3">SIR2-like domain-containing protein</fullName>
    </recommendedName>
</protein>
<accession>A0A0D8HLT8</accession>
<proteinExistence type="predicted"/>
<gene>
    <name evidence="1" type="ORF">AXFE_11600</name>
</gene>